<evidence type="ECO:0000313" key="2">
    <source>
        <dbReference type="Proteomes" id="UP001176941"/>
    </source>
</evidence>
<reference evidence="1" key="1">
    <citation type="submission" date="2023-04" db="EMBL/GenBank/DDBJ databases">
        <authorList>
            <consortium name="ELIXIR-Norway"/>
        </authorList>
    </citation>
    <scope>NUCLEOTIDE SEQUENCE [LARGE SCALE GENOMIC DNA]</scope>
</reference>
<gene>
    <name evidence="1" type="ORF">MRATA1EN1_LOCUS25663</name>
</gene>
<name>A0ABN8ZWZ0_RANTA</name>
<organism evidence="1 2">
    <name type="scientific">Rangifer tarandus platyrhynchus</name>
    <name type="common">Svalbard reindeer</name>
    <dbReference type="NCBI Taxonomy" id="3082113"/>
    <lineage>
        <taxon>Eukaryota</taxon>
        <taxon>Metazoa</taxon>
        <taxon>Chordata</taxon>
        <taxon>Craniata</taxon>
        <taxon>Vertebrata</taxon>
        <taxon>Euteleostomi</taxon>
        <taxon>Mammalia</taxon>
        <taxon>Eutheria</taxon>
        <taxon>Laurasiatheria</taxon>
        <taxon>Artiodactyla</taxon>
        <taxon>Ruminantia</taxon>
        <taxon>Pecora</taxon>
        <taxon>Cervidae</taxon>
        <taxon>Odocoileinae</taxon>
        <taxon>Rangifer</taxon>
    </lineage>
</organism>
<keyword evidence="2" id="KW-1185">Reference proteome</keyword>
<dbReference type="EMBL" id="OX459942">
    <property type="protein sequence ID" value="CAI9176701.1"/>
    <property type="molecule type" value="Genomic_DNA"/>
</dbReference>
<accession>A0ABN8ZWZ0</accession>
<proteinExistence type="predicted"/>
<protein>
    <submittedName>
        <fullName evidence="1">Uncharacterized protein</fullName>
    </submittedName>
</protein>
<evidence type="ECO:0000313" key="1">
    <source>
        <dbReference type="EMBL" id="CAI9176701.1"/>
    </source>
</evidence>
<sequence length="83" mass="9097">MQPVGDGDFASKREGRSLVIRQIQAAQQELFLAVGARQGLKMMVGAQKEPSHRCVQRPCSGGTVPFTSVSRFLLHTLLYVPNV</sequence>
<dbReference type="Proteomes" id="UP001176941">
    <property type="component" value="Chromosome 6"/>
</dbReference>